<evidence type="ECO:0000256" key="2">
    <source>
        <dbReference type="SAM" id="MobiDB-lite"/>
    </source>
</evidence>
<feature type="compositionally biased region" description="Low complexity" evidence="2">
    <location>
        <begin position="147"/>
        <end position="181"/>
    </location>
</feature>
<reference evidence="5" key="1">
    <citation type="submission" date="2023-07" db="EMBL/GenBank/DDBJ databases">
        <title>Description of three actinobacteria isolated from air of manufacturing shop in a pharmaceutical factory.</title>
        <authorList>
            <person name="Zhang D.-F."/>
        </authorList>
    </citation>
    <scope>NUCLEOTIDE SEQUENCE [LARGE SCALE GENOMIC DNA]</scope>
    <source>
        <strain evidence="5">CCTCC AB 2011122</strain>
    </source>
</reference>
<dbReference type="SUPFAM" id="SSF49879">
    <property type="entry name" value="SMAD/FHA domain"/>
    <property type="match status" value="1"/>
</dbReference>
<feature type="compositionally biased region" description="Low complexity" evidence="2">
    <location>
        <begin position="273"/>
        <end position="282"/>
    </location>
</feature>
<dbReference type="PROSITE" id="PS50006">
    <property type="entry name" value="FHA_DOMAIN"/>
    <property type="match status" value="1"/>
</dbReference>
<dbReference type="InterPro" id="IPR008984">
    <property type="entry name" value="SMAD_FHA_dom_sf"/>
</dbReference>
<sequence>MADYRRDPSGGWLAALRADALLVLPAGRADDLVGLWPALGAADAAAVVLDRLTAGGVTSAPGFALVVRERGSVRVVARGPLTVEIGADTVSGAGVSTWSERAFDGAPDVRVTVAGVSADAAGPVLPIVEGVVAASAVDWPGADARVAAPEAASPEPAASEPASPESDASEPPSPEPAASGPAAPPPTVRIEPVPTASHGAAEVPDERTMVPDEDTVVGFSRTERPRIDVSSGDTTIVPPPGLTDTPALGDHDGLTVAAADIRQLREARDAERAAAAATPPRSGRADDRLALRMPDGSFEPITGELLLGRAPAIGRVTGSRVPRPVVVGAGDPDISRTHLRVAVEGGTAVVTDLESRNGTHVVAPGQPPMRLRPSEPTPVLPETVIDLGGGWSIQVVVR</sequence>
<evidence type="ECO:0000313" key="5">
    <source>
        <dbReference type="Proteomes" id="UP001260072"/>
    </source>
</evidence>
<comment type="caution">
    <text evidence="4">The sequence shown here is derived from an EMBL/GenBank/DDBJ whole genome shotgun (WGS) entry which is preliminary data.</text>
</comment>
<feature type="domain" description="FHA" evidence="3">
    <location>
        <begin position="305"/>
        <end position="361"/>
    </location>
</feature>
<dbReference type="Pfam" id="PF00498">
    <property type="entry name" value="FHA"/>
    <property type="match status" value="1"/>
</dbReference>
<dbReference type="Gene3D" id="2.60.200.20">
    <property type="match status" value="1"/>
</dbReference>
<feature type="region of interest" description="Disordered" evidence="2">
    <location>
        <begin position="146"/>
        <end position="213"/>
    </location>
</feature>
<gene>
    <name evidence="4" type="ORF">RH861_07850</name>
</gene>
<dbReference type="EMBL" id="JAVKGS010000002">
    <property type="protein sequence ID" value="MDR5691974.1"/>
    <property type="molecule type" value="Genomic_DNA"/>
</dbReference>
<organism evidence="4 5">
    <name type="scientific">Agromyces indicus</name>
    <dbReference type="NCBI Taxonomy" id="758919"/>
    <lineage>
        <taxon>Bacteria</taxon>
        <taxon>Bacillati</taxon>
        <taxon>Actinomycetota</taxon>
        <taxon>Actinomycetes</taxon>
        <taxon>Micrococcales</taxon>
        <taxon>Microbacteriaceae</taxon>
        <taxon>Agromyces</taxon>
    </lineage>
</organism>
<evidence type="ECO:0000259" key="3">
    <source>
        <dbReference type="PROSITE" id="PS50006"/>
    </source>
</evidence>
<evidence type="ECO:0000313" key="4">
    <source>
        <dbReference type="EMBL" id="MDR5691974.1"/>
    </source>
</evidence>
<proteinExistence type="predicted"/>
<keyword evidence="5" id="KW-1185">Reference proteome</keyword>
<protein>
    <submittedName>
        <fullName evidence="4">FHA domain-containing protein</fullName>
    </submittedName>
</protein>
<name>A0ABU1FJN2_9MICO</name>
<dbReference type="Proteomes" id="UP001260072">
    <property type="component" value="Unassembled WGS sequence"/>
</dbReference>
<keyword evidence="1" id="KW-0597">Phosphoprotein</keyword>
<evidence type="ECO:0000256" key="1">
    <source>
        <dbReference type="ARBA" id="ARBA00022553"/>
    </source>
</evidence>
<feature type="region of interest" description="Disordered" evidence="2">
    <location>
        <begin position="267"/>
        <end position="287"/>
    </location>
</feature>
<feature type="region of interest" description="Disordered" evidence="2">
    <location>
        <begin position="226"/>
        <end position="251"/>
    </location>
</feature>
<accession>A0ABU1FJN2</accession>
<dbReference type="InterPro" id="IPR000253">
    <property type="entry name" value="FHA_dom"/>
</dbReference>
<dbReference type="RefSeq" id="WP_310520546.1">
    <property type="nucleotide sequence ID" value="NZ_BAABBS010000002.1"/>
</dbReference>